<dbReference type="EnsemblPlants" id="OPUNC03G30090.1">
    <property type="protein sequence ID" value="OPUNC03G30090.1"/>
    <property type="gene ID" value="OPUNC03G30090"/>
</dbReference>
<dbReference type="GO" id="GO:0004185">
    <property type="term" value="F:serine-type carboxypeptidase activity"/>
    <property type="evidence" value="ECO:0007669"/>
    <property type="project" value="InterPro"/>
</dbReference>
<dbReference type="Gene3D" id="3.40.50.1820">
    <property type="entry name" value="alpha/beta hydrolase"/>
    <property type="match status" value="1"/>
</dbReference>
<dbReference type="PANTHER" id="PTHR11802">
    <property type="entry name" value="SERINE PROTEASE FAMILY S10 SERINE CARBOXYPEPTIDASE"/>
    <property type="match status" value="1"/>
</dbReference>
<dbReference type="PANTHER" id="PTHR11802:SF461">
    <property type="entry name" value="OS02G0687900 PROTEIN"/>
    <property type="match status" value="1"/>
</dbReference>
<sequence length="138" mass="16247">MSEEYIRLRKPLALPDPQCFTYKYYLFDFWANYNDTRDALGIRKGTVSRWIRCAHKLPYVYDVPSSIEYHHNITNKGYRVLVYSGDHDIIMPFLSTHAWIRSFNYPIVDDWRAWHLDGQAGAGHNPVEYVPKQGFAMA</sequence>
<name>A0A0E0KIL5_ORYPU</name>
<organism evidence="2">
    <name type="scientific">Oryza punctata</name>
    <name type="common">Red rice</name>
    <dbReference type="NCBI Taxonomy" id="4537"/>
    <lineage>
        <taxon>Eukaryota</taxon>
        <taxon>Viridiplantae</taxon>
        <taxon>Streptophyta</taxon>
        <taxon>Embryophyta</taxon>
        <taxon>Tracheophyta</taxon>
        <taxon>Spermatophyta</taxon>
        <taxon>Magnoliopsida</taxon>
        <taxon>Liliopsida</taxon>
        <taxon>Poales</taxon>
        <taxon>Poaceae</taxon>
        <taxon>BOP clade</taxon>
        <taxon>Oryzoideae</taxon>
        <taxon>Oryzeae</taxon>
        <taxon>Oryzinae</taxon>
        <taxon>Oryza</taxon>
    </lineage>
</organism>
<protein>
    <submittedName>
        <fullName evidence="2">Uncharacterized protein</fullName>
    </submittedName>
</protein>
<dbReference type="HOGENOM" id="CLU_008523_6_2_1"/>
<keyword evidence="3" id="KW-1185">Reference proteome</keyword>
<reference evidence="2" key="1">
    <citation type="submission" date="2015-04" db="UniProtKB">
        <authorList>
            <consortium name="EnsemblPlants"/>
        </authorList>
    </citation>
    <scope>IDENTIFICATION</scope>
</reference>
<dbReference type="InterPro" id="IPR001563">
    <property type="entry name" value="Peptidase_S10"/>
</dbReference>
<evidence type="ECO:0000313" key="2">
    <source>
        <dbReference type="EnsemblPlants" id="OPUNC03G30090.1"/>
    </source>
</evidence>
<comment type="similarity">
    <text evidence="1">Belongs to the peptidase S10 family.</text>
</comment>
<dbReference type="eggNOG" id="KOG1282">
    <property type="taxonomic scope" value="Eukaryota"/>
</dbReference>
<dbReference type="InterPro" id="IPR029058">
    <property type="entry name" value="AB_hydrolase_fold"/>
</dbReference>
<dbReference type="GO" id="GO:0016747">
    <property type="term" value="F:acyltransferase activity, transferring groups other than amino-acyl groups"/>
    <property type="evidence" value="ECO:0007669"/>
    <property type="project" value="TreeGrafter"/>
</dbReference>
<dbReference type="AlphaFoldDB" id="A0A0E0KIL5"/>
<evidence type="ECO:0000313" key="3">
    <source>
        <dbReference type="Proteomes" id="UP000026962"/>
    </source>
</evidence>
<proteinExistence type="inferred from homology"/>
<dbReference type="Proteomes" id="UP000026962">
    <property type="component" value="Chromosome 3"/>
</dbReference>
<evidence type="ECO:0000256" key="1">
    <source>
        <dbReference type="ARBA" id="ARBA00009431"/>
    </source>
</evidence>
<reference evidence="2" key="2">
    <citation type="submission" date="2018-05" db="EMBL/GenBank/DDBJ databases">
        <title>OpunRS2 (Oryza punctata Reference Sequence Version 2).</title>
        <authorList>
            <person name="Zhang J."/>
            <person name="Kudrna D."/>
            <person name="Lee S."/>
            <person name="Talag J."/>
            <person name="Welchert J."/>
            <person name="Wing R.A."/>
        </authorList>
    </citation>
    <scope>NUCLEOTIDE SEQUENCE [LARGE SCALE GENOMIC DNA]</scope>
</reference>
<dbReference type="GO" id="GO:0019748">
    <property type="term" value="P:secondary metabolic process"/>
    <property type="evidence" value="ECO:0007669"/>
    <property type="project" value="TreeGrafter"/>
</dbReference>
<dbReference type="SUPFAM" id="SSF53474">
    <property type="entry name" value="alpha/beta-Hydrolases"/>
    <property type="match status" value="1"/>
</dbReference>
<dbReference type="GO" id="GO:0006508">
    <property type="term" value="P:proteolysis"/>
    <property type="evidence" value="ECO:0007669"/>
    <property type="project" value="InterPro"/>
</dbReference>
<accession>A0A0E0KIL5</accession>
<dbReference type="Gramene" id="OPUNC03G30090.1">
    <property type="protein sequence ID" value="OPUNC03G30090.1"/>
    <property type="gene ID" value="OPUNC03G30090"/>
</dbReference>
<dbReference type="Pfam" id="PF00450">
    <property type="entry name" value="Peptidase_S10"/>
    <property type="match status" value="1"/>
</dbReference>
<dbReference type="OMA" id="RWIRCAH"/>